<keyword evidence="1" id="KW-0472">Membrane</keyword>
<sequence>MESRVNYALVGAFVLLLGSAAIAILLWLVAGGPRVSYTHYLVYTTDSVAGLPADAPVRYHGVKVGYVSTIGLDPDNPQRVRLLLNIAQGTPIKQDTRATLQMQGITGINYISLSGGANSSPPLTATPGKPYPVIKSGTSLLQRADVILTQVGENVSSLSKRINAVLSTDNLRHLSATLAHLDTITGALAANSSRINQSLQEFDFTLRDLRDSTAKLPILLDNANRSAVLLPTLIHNLNRSSKNFNSAAAQVNAAAISVQRALPQLDLTMQELSNTATTYRHLGEQLQRNPGALLYGPTPVKPGPGE</sequence>
<feature type="transmembrane region" description="Helical" evidence="1">
    <location>
        <begin position="7"/>
        <end position="30"/>
    </location>
</feature>
<organism evidence="3 4">
    <name type="scientific">Acidihalobacter ferrooxydans</name>
    <dbReference type="NCBI Taxonomy" id="1765967"/>
    <lineage>
        <taxon>Bacteria</taxon>
        <taxon>Pseudomonadati</taxon>
        <taxon>Pseudomonadota</taxon>
        <taxon>Gammaproteobacteria</taxon>
        <taxon>Chromatiales</taxon>
        <taxon>Ectothiorhodospiraceae</taxon>
        <taxon>Acidihalobacter</taxon>
    </lineage>
</organism>
<keyword evidence="1" id="KW-1133">Transmembrane helix</keyword>
<keyword evidence="1" id="KW-0812">Transmembrane</keyword>
<feature type="domain" description="Mce/MlaD" evidence="2">
    <location>
        <begin position="41"/>
        <end position="116"/>
    </location>
</feature>
<evidence type="ECO:0000256" key="1">
    <source>
        <dbReference type="SAM" id="Phobius"/>
    </source>
</evidence>
<evidence type="ECO:0000259" key="2">
    <source>
        <dbReference type="Pfam" id="PF02470"/>
    </source>
</evidence>
<dbReference type="KEGG" id="afy:BW247_09850"/>
<dbReference type="InterPro" id="IPR003399">
    <property type="entry name" value="Mce/MlaD"/>
</dbReference>
<dbReference type="PANTHER" id="PTHR36698:SF2">
    <property type="entry name" value="MCE_MLAD DOMAIN-CONTAINING PROTEIN"/>
    <property type="match status" value="1"/>
</dbReference>
<dbReference type="STRING" id="1765967.BW247_09850"/>
<gene>
    <name evidence="3" type="ORF">BW247_09850</name>
</gene>
<dbReference type="RefSeq" id="WP_076836998.1">
    <property type="nucleotide sequence ID" value="NZ_CP019434.1"/>
</dbReference>
<dbReference type="EMBL" id="CP019434">
    <property type="protein sequence ID" value="APZ43357.1"/>
    <property type="molecule type" value="Genomic_DNA"/>
</dbReference>
<name>A0A1P8UHR0_9GAMM</name>
<evidence type="ECO:0000313" key="3">
    <source>
        <dbReference type="EMBL" id="APZ43357.1"/>
    </source>
</evidence>
<proteinExistence type="predicted"/>
<dbReference type="AlphaFoldDB" id="A0A1P8UHR0"/>
<reference evidence="3 4" key="1">
    <citation type="submission" date="2017-01" db="EMBL/GenBank/DDBJ databases">
        <title>Draft sequence of Acidihalobacter ferrooxidans strain DSM 14175 (strain V8).</title>
        <authorList>
            <person name="Khaleque H.N."/>
            <person name="Ramsay J.P."/>
            <person name="Murphy R.J.T."/>
            <person name="Kaksonen A.H."/>
            <person name="Boxall N.J."/>
            <person name="Watkin E.L.J."/>
        </authorList>
    </citation>
    <scope>NUCLEOTIDE SEQUENCE [LARGE SCALE GENOMIC DNA]</scope>
    <source>
        <strain evidence="3 4">V8</strain>
    </source>
</reference>
<evidence type="ECO:0000313" key="4">
    <source>
        <dbReference type="Proteomes" id="UP000243807"/>
    </source>
</evidence>
<dbReference type="Proteomes" id="UP000243807">
    <property type="component" value="Chromosome"/>
</dbReference>
<dbReference type="PANTHER" id="PTHR36698">
    <property type="entry name" value="BLL5892 PROTEIN"/>
    <property type="match status" value="1"/>
</dbReference>
<keyword evidence="4" id="KW-1185">Reference proteome</keyword>
<protein>
    <recommendedName>
        <fullName evidence="2">Mce/MlaD domain-containing protein</fullName>
    </recommendedName>
</protein>
<dbReference type="Pfam" id="PF02470">
    <property type="entry name" value="MlaD"/>
    <property type="match status" value="1"/>
</dbReference>
<dbReference type="OrthoDB" id="9806984at2"/>
<accession>A0A1P8UHR0</accession>